<keyword evidence="5 8" id="KW-0812">Transmembrane</keyword>
<keyword evidence="7 8" id="KW-0472">Membrane</keyword>
<dbReference type="PANTHER" id="PTHR33908">
    <property type="entry name" value="MANNOSYLTRANSFERASE YKCB-RELATED"/>
    <property type="match status" value="1"/>
</dbReference>
<proteinExistence type="predicted"/>
<keyword evidence="11" id="KW-1185">Reference proteome</keyword>
<comment type="caution">
    <text evidence="10">The sequence shown here is derived from an EMBL/GenBank/DDBJ whole genome shotgun (WGS) entry which is preliminary data.</text>
</comment>
<dbReference type="EMBL" id="JACHKZ010000001">
    <property type="protein sequence ID" value="MBB6575958.1"/>
    <property type="molecule type" value="Genomic_DNA"/>
</dbReference>
<name>A0ABR6R9X9_9BURK</name>
<evidence type="ECO:0000256" key="4">
    <source>
        <dbReference type="ARBA" id="ARBA00022679"/>
    </source>
</evidence>
<evidence type="ECO:0000256" key="8">
    <source>
        <dbReference type="SAM" id="Phobius"/>
    </source>
</evidence>
<dbReference type="Pfam" id="PF13231">
    <property type="entry name" value="PMT_2"/>
    <property type="match status" value="1"/>
</dbReference>
<keyword evidence="4" id="KW-0808">Transferase</keyword>
<feature type="transmembrane region" description="Helical" evidence="8">
    <location>
        <begin position="77"/>
        <end position="100"/>
    </location>
</feature>
<comment type="subcellular location">
    <subcellularLocation>
        <location evidence="1">Cell membrane</location>
        <topology evidence="1">Multi-pass membrane protein</topology>
    </subcellularLocation>
</comment>
<evidence type="ECO:0000256" key="7">
    <source>
        <dbReference type="ARBA" id="ARBA00023136"/>
    </source>
</evidence>
<dbReference type="InterPro" id="IPR050297">
    <property type="entry name" value="LipidA_mod_glycosyltrf_83"/>
</dbReference>
<protein>
    <submittedName>
        <fullName evidence="10">4-amino-4-deoxy-L-arabinose transferase-like glycosyltransferase</fullName>
    </submittedName>
</protein>
<feature type="transmembrane region" description="Helical" evidence="8">
    <location>
        <begin position="253"/>
        <end position="273"/>
    </location>
</feature>
<keyword evidence="2" id="KW-1003">Cell membrane</keyword>
<sequence>MTSSPSAPAKDWQQPLYQHPLAWILLLACAHIISRVTISEGMKWDESEQILWSQEFLLGYGSQPPAYSWLQWAVGQVLGPSVLALSIVKHSLIVLTYVLAWQAARVLLPAKGAFWVAGGLLLMLPFGWDSVRDQTHTILVTAMTFGTWWMVLRQVKTPNPVHFVWLGVFCGLGMLAKYSFAMLIGVLFVTALTVPQVRRALLGHGWWLAPLVGLLIFAPHAWWLAQHWREATTETIHKMDISTQVSHLKGLGALAKAVFSTLGLWLIVALATYRGRLWKAAYRAEAAAGTTPDWRAWAWPLLRRYLALVFLILIAMVVVGDVSSFKQRWVLPLTAIAPLALYAWRPALLAEGTGRSYTTAVVLFALVFWTLATIRPWQADWRHDPDELNHPVAQLAQQLADAGYDGKGLIVGSDHMVAAMLRSHNPHAYAMFCTAEWGRMAECLADGRARAANTGVGLLYIARMDKATPDWWSAVLASHPGAVPQSLTIPFVHMRASTPPMQYQYVWLPAPVSP</sequence>
<keyword evidence="6 8" id="KW-1133">Transmembrane helix</keyword>
<feature type="domain" description="Glycosyltransferase RgtA/B/C/D-like" evidence="9">
    <location>
        <begin position="63"/>
        <end position="223"/>
    </location>
</feature>
<keyword evidence="3" id="KW-0328">Glycosyltransferase</keyword>
<accession>A0ABR6R9X9</accession>
<feature type="transmembrane region" description="Helical" evidence="8">
    <location>
        <begin position="329"/>
        <end position="345"/>
    </location>
</feature>
<feature type="transmembrane region" description="Helical" evidence="8">
    <location>
        <begin position="21"/>
        <end position="38"/>
    </location>
</feature>
<feature type="transmembrane region" description="Helical" evidence="8">
    <location>
        <begin position="112"/>
        <end position="128"/>
    </location>
</feature>
<reference evidence="10 11" key="1">
    <citation type="submission" date="2020-08" db="EMBL/GenBank/DDBJ databases">
        <title>Functional genomics of gut bacteria from endangered species of beetles.</title>
        <authorList>
            <person name="Carlos-Shanley C."/>
        </authorList>
    </citation>
    <scope>NUCLEOTIDE SEQUENCE [LARGE SCALE GENOMIC DNA]</scope>
    <source>
        <strain evidence="10 11">S00124</strain>
    </source>
</reference>
<evidence type="ECO:0000313" key="11">
    <source>
        <dbReference type="Proteomes" id="UP000562492"/>
    </source>
</evidence>
<feature type="transmembrane region" description="Helical" evidence="8">
    <location>
        <begin position="206"/>
        <end position="225"/>
    </location>
</feature>
<evidence type="ECO:0000256" key="5">
    <source>
        <dbReference type="ARBA" id="ARBA00022692"/>
    </source>
</evidence>
<dbReference type="Proteomes" id="UP000562492">
    <property type="component" value="Unassembled WGS sequence"/>
</dbReference>
<feature type="transmembrane region" description="Helical" evidence="8">
    <location>
        <begin position="357"/>
        <end position="374"/>
    </location>
</feature>
<feature type="transmembrane region" description="Helical" evidence="8">
    <location>
        <begin position="163"/>
        <end position="194"/>
    </location>
</feature>
<gene>
    <name evidence="10" type="ORF">HNP33_000006</name>
</gene>
<evidence type="ECO:0000256" key="2">
    <source>
        <dbReference type="ARBA" id="ARBA00022475"/>
    </source>
</evidence>
<dbReference type="RefSeq" id="WP_184704004.1">
    <property type="nucleotide sequence ID" value="NZ_JACHKZ010000001.1"/>
</dbReference>
<feature type="transmembrane region" description="Helical" evidence="8">
    <location>
        <begin position="305"/>
        <end position="322"/>
    </location>
</feature>
<evidence type="ECO:0000256" key="1">
    <source>
        <dbReference type="ARBA" id="ARBA00004651"/>
    </source>
</evidence>
<evidence type="ECO:0000256" key="3">
    <source>
        <dbReference type="ARBA" id="ARBA00022676"/>
    </source>
</evidence>
<feature type="transmembrane region" description="Helical" evidence="8">
    <location>
        <begin position="134"/>
        <end position="151"/>
    </location>
</feature>
<evidence type="ECO:0000256" key="6">
    <source>
        <dbReference type="ARBA" id="ARBA00022989"/>
    </source>
</evidence>
<evidence type="ECO:0000313" key="10">
    <source>
        <dbReference type="EMBL" id="MBB6575958.1"/>
    </source>
</evidence>
<evidence type="ECO:0000259" key="9">
    <source>
        <dbReference type="Pfam" id="PF13231"/>
    </source>
</evidence>
<dbReference type="PANTHER" id="PTHR33908:SF11">
    <property type="entry name" value="MEMBRANE PROTEIN"/>
    <property type="match status" value="1"/>
</dbReference>
<dbReference type="InterPro" id="IPR038731">
    <property type="entry name" value="RgtA/B/C-like"/>
</dbReference>
<organism evidence="10 11">
    <name type="scientific">Comamonas odontotermitis</name>
    <dbReference type="NCBI Taxonomy" id="379895"/>
    <lineage>
        <taxon>Bacteria</taxon>
        <taxon>Pseudomonadati</taxon>
        <taxon>Pseudomonadota</taxon>
        <taxon>Betaproteobacteria</taxon>
        <taxon>Burkholderiales</taxon>
        <taxon>Comamonadaceae</taxon>
        <taxon>Comamonas</taxon>
    </lineage>
</organism>